<keyword evidence="2" id="KW-1185">Reference proteome</keyword>
<protein>
    <recommendedName>
        <fullName evidence="3">Cysteine-rich CWC family protein</fullName>
    </recommendedName>
</protein>
<accession>A0A3G2EGE9</accession>
<dbReference type="Pfam" id="PF14375">
    <property type="entry name" value="Cys_rich_CWC"/>
    <property type="match status" value="1"/>
</dbReference>
<dbReference type="AlphaFoldDB" id="A0A3G2EGE9"/>
<proteinExistence type="predicted"/>
<organism evidence="1 2">
    <name type="scientific">Janthinobacterium agaricidamnosum</name>
    <dbReference type="NCBI Taxonomy" id="55508"/>
    <lineage>
        <taxon>Bacteria</taxon>
        <taxon>Pseudomonadati</taxon>
        <taxon>Pseudomonadota</taxon>
        <taxon>Betaproteobacteria</taxon>
        <taxon>Burkholderiales</taxon>
        <taxon>Oxalobacteraceae</taxon>
        <taxon>Janthinobacterium</taxon>
    </lineage>
</organism>
<reference evidence="1 2" key="1">
    <citation type="submission" date="2018-10" db="EMBL/GenBank/DDBJ databases">
        <title>Effects of UV and annual dynamics of microbial communities in freshwater RAS systems.</title>
        <authorList>
            <person name="Bekkelund A.K."/>
            <person name="Hansen B.R."/>
            <person name="Stokken H."/>
            <person name="Eriksen B.F."/>
            <person name="Kashulin N.A."/>
        </authorList>
    </citation>
    <scope>NUCLEOTIDE SEQUENCE [LARGE SCALE GENOMIC DNA]</scope>
    <source>
        <strain evidence="1 2">BHSEK</strain>
    </source>
</reference>
<evidence type="ECO:0000313" key="1">
    <source>
        <dbReference type="EMBL" id="AYM79073.1"/>
    </source>
</evidence>
<sequence>MSQCSLCGATFQCGQTDPQASGPCWCTALPPAVPVPGSAAVGCWCPACLQAHIATLAPPVKPNVG</sequence>
<dbReference type="RefSeq" id="WP_121670814.1">
    <property type="nucleotide sequence ID" value="NZ_CP033019.1"/>
</dbReference>
<dbReference type="EMBL" id="CP033019">
    <property type="protein sequence ID" value="AYM79073.1"/>
    <property type="molecule type" value="Genomic_DNA"/>
</dbReference>
<dbReference type="Proteomes" id="UP000279594">
    <property type="component" value="Chromosome"/>
</dbReference>
<evidence type="ECO:0008006" key="3">
    <source>
        <dbReference type="Google" id="ProtNLM"/>
    </source>
</evidence>
<name>A0A3G2EGE9_9BURK</name>
<dbReference type="InterPro" id="IPR032720">
    <property type="entry name" value="Cys_rich_CWC"/>
</dbReference>
<evidence type="ECO:0000313" key="2">
    <source>
        <dbReference type="Proteomes" id="UP000279594"/>
    </source>
</evidence>
<gene>
    <name evidence="1" type="ORF">D9M09_27275</name>
</gene>